<keyword evidence="2" id="KW-0269">Exonuclease</keyword>
<evidence type="ECO:0000313" key="3">
    <source>
        <dbReference type="Proteomes" id="UP000722750"/>
    </source>
</evidence>
<keyword evidence="2" id="KW-0540">Nuclease</keyword>
<organism evidence="2 3">
    <name type="scientific">Candidatus Scalindua arabica</name>
    <dbReference type="NCBI Taxonomy" id="1127984"/>
    <lineage>
        <taxon>Bacteria</taxon>
        <taxon>Pseudomonadati</taxon>
        <taxon>Planctomycetota</taxon>
        <taxon>Candidatus Brocadiia</taxon>
        <taxon>Candidatus Brocadiales</taxon>
        <taxon>Candidatus Scalinduaceae</taxon>
        <taxon>Candidatus Scalindua</taxon>
    </lineage>
</organism>
<keyword evidence="2" id="KW-0378">Hydrolase</keyword>
<dbReference type="Proteomes" id="UP000722750">
    <property type="component" value="Unassembled WGS sequence"/>
</dbReference>
<dbReference type="Pfam" id="PF00929">
    <property type="entry name" value="RNase_T"/>
    <property type="match status" value="1"/>
</dbReference>
<dbReference type="GO" id="GO:0006259">
    <property type="term" value="P:DNA metabolic process"/>
    <property type="evidence" value="ECO:0007669"/>
    <property type="project" value="UniProtKB-ARBA"/>
</dbReference>
<reference evidence="2" key="1">
    <citation type="journal article" date="2021" name="ISME J.">
        <title>Fine-scale metabolic discontinuity in a stratified prokaryote microbiome of a Red Sea deep halocline.</title>
        <authorList>
            <person name="Michoud G."/>
            <person name="Ngugi D.K."/>
            <person name="Barozzi A."/>
            <person name="Merlino G."/>
            <person name="Calleja M.L."/>
            <person name="Delgado-Huertas A."/>
            <person name="Moran X.A.G."/>
            <person name="Daffonchio D."/>
        </authorList>
    </citation>
    <scope>NUCLEOTIDE SEQUENCE</scope>
    <source>
        <strain evidence="2">SuakinDeep_MAG55_1</strain>
    </source>
</reference>
<gene>
    <name evidence="2" type="ORF">MAG551_01707</name>
</gene>
<dbReference type="GO" id="GO:0004527">
    <property type="term" value="F:exonuclease activity"/>
    <property type="evidence" value="ECO:0007669"/>
    <property type="project" value="UniProtKB-KW"/>
</dbReference>
<dbReference type="InterPro" id="IPR012337">
    <property type="entry name" value="RNaseH-like_sf"/>
</dbReference>
<evidence type="ECO:0000259" key="1">
    <source>
        <dbReference type="Pfam" id="PF00929"/>
    </source>
</evidence>
<comment type="caution">
    <text evidence="2">The sequence shown here is derived from an EMBL/GenBank/DDBJ whole genome shotgun (WGS) entry which is preliminary data.</text>
</comment>
<dbReference type="SUPFAM" id="SSF53098">
    <property type="entry name" value="Ribonuclease H-like"/>
    <property type="match status" value="1"/>
</dbReference>
<feature type="domain" description="Exonuclease" evidence="1">
    <location>
        <begin position="36"/>
        <end position="109"/>
    </location>
</feature>
<dbReference type="AlphaFoldDB" id="A0A942A2U0"/>
<dbReference type="EMBL" id="JAANXD010000073">
    <property type="protein sequence ID" value="MBS1258646.1"/>
    <property type="molecule type" value="Genomic_DNA"/>
</dbReference>
<name>A0A942A2U0_9BACT</name>
<protein>
    <submittedName>
        <fullName evidence="2">3'-5' exonuclease DinG</fullName>
    </submittedName>
</protein>
<evidence type="ECO:0000313" key="2">
    <source>
        <dbReference type="EMBL" id="MBS1258646.1"/>
    </source>
</evidence>
<accession>A0A942A2U0</accession>
<dbReference type="Gene3D" id="3.30.420.10">
    <property type="entry name" value="Ribonuclease H-like superfamily/Ribonuclease H"/>
    <property type="match status" value="1"/>
</dbReference>
<dbReference type="GO" id="GO:0003676">
    <property type="term" value="F:nucleic acid binding"/>
    <property type="evidence" value="ECO:0007669"/>
    <property type="project" value="InterPro"/>
</dbReference>
<proteinExistence type="predicted"/>
<dbReference type="InterPro" id="IPR013520">
    <property type="entry name" value="Ribonucl_H"/>
</dbReference>
<sequence>MNSRAALNPRQFLMFHKSKGAIVTLSGTDPCVHKVIVLAHNASFDISVLQSSLDAYGIAYPCIEYYCTVDFARKMWPDLRNHKLNTVAEYLGLEFKHHDAEEDASVCAMVVVECMKITGHEDVKLLAKALEVKARYIC</sequence>
<dbReference type="InterPro" id="IPR036397">
    <property type="entry name" value="RNaseH_sf"/>
</dbReference>